<accession>A0AAX6IHM4</accession>
<dbReference type="FunFam" id="1.10.630.10:FF:000023">
    <property type="entry name" value="Cytochrome P450 family protein"/>
    <property type="match status" value="1"/>
</dbReference>
<feature type="binding site" description="axial binding residue" evidence="7">
    <location>
        <position position="437"/>
    </location>
    <ligand>
        <name>heme</name>
        <dbReference type="ChEBI" id="CHEBI:30413"/>
    </ligand>
    <ligandPart>
        <name>Fe</name>
        <dbReference type="ChEBI" id="CHEBI:18248"/>
    </ligandPart>
</feature>
<dbReference type="CDD" id="cd20653">
    <property type="entry name" value="CYP81"/>
    <property type="match status" value="1"/>
</dbReference>
<dbReference type="GO" id="GO:0005506">
    <property type="term" value="F:iron ion binding"/>
    <property type="evidence" value="ECO:0007669"/>
    <property type="project" value="InterPro"/>
</dbReference>
<keyword evidence="3 7" id="KW-0479">Metal-binding</keyword>
<feature type="transmembrane region" description="Helical" evidence="9">
    <location>
        <begin position="7"/>
        <end position="27"/>
    </location>
</feature>
<dbReference type="InterPro" id="IPR050651">
    <property type="entry name" value="Plant_Cytochrome_P450_Monoox"/>
</dbReference>
<dbReference type="InterPro" id="IPR017972">
    <property type="entry name" value="Cyt_P450_CS"/>
</dbReference>
<organism evidence="10 11">
    <name type="scientific">Iris pallida</name>
    <name type="common">Sweet iris</name>
    <dbReference type="NCBI Taxonomy" id="29817"/>
    <lineage>
        <taxon>Eukaryota</taxon>
        <taxon>Viridiplantae</taxon>
        <taxon>Streptophyta</taxon>
        <taxon>Embryophyta</taxon>
        <taxon>Tracheophyta</taxon>
        <taxon>Spermatophyta</taxon>
        <taxon>Magnoliopsida</taxon>
        <taxon>Liliopsida</taxon>
        <taxon>Asparagales</taxon>
        <taxon>Iridaceae</taxon>
        <taxon>Iridoideae</taxon>
        <taxon>Irideae</taxon>
        <taxon>Iris</taxon>
    </lineage>
</organism>
<dbReference type="Proteomes" id="UP001140949">
    <property type="component" value="Unassembled WGS sequence"/>
</dbReference>
<evidence type="ECO:0000256" key="5">
    <source>
        <dbReference type="ARBA" id="ARBA00023004"/>
    </source>
</evidence>
<name>A0AAX6IHM4_IRIPA</name>
<comment type="cofactor">
    <cofactor evidence="7">
        <name>heme</name>
        <dbReference type="ChEBI" id="CHEBI:30413"/>
    </cofactor>
</comment>
<dbReference type="InterPro" id="IPR002401">
    <property type="entry name" value="Cyt_P450_E_grp-I"/>
</dbReference>
<dbReference type="PRINTS" id="PR00385">
    <property type="entry name" value="P450"/>
</dbReference>
<evidence type="ECO:0000256" key="3">
    <source>
        <dbReference type="ARBA" id="ARBA00022723"/>
    </source>
</evidence>
<dbReference type="GO" id="GO:0016705">
    <property type="term" value="F:oxidoreductase activity, acting on paired donors, with incorporation or reduction of molecular oxygen"/>
    <property type="evidence" value="ECO:0007669"/>
    <property type="project" value="InterPro"/>
</dbReference>
<reference evidence="10" key="1">
    <citation type="journal article" date="2023" name="GigaByte">
        <title>Genome assembly of the bearded iris, Iris pallida Lam.</title>
        <authorList>
            <person name="Bruccoleri R.E."/>
            <person name="Oakeley E.J."/>
            <person name="Faust A.M.E."/>
            <person name="Altorfer M."/>
            <person name="Dessus-Babus S."/>
            <person name="Burckhardt D."/>
            <person name="Oertli M."/>
            <person name="Naumann U."/>
            <person name="Petersen F."/>
            <person name="Wong J."/>
        </authorList>
    </citation>
    <scope>NUCLEOTIDE SEQUENCE</scope>
    <source>
        <strain evidence="10">GSM-AAB239-AS_SAM_17_03QT</strain>
    </source>
</reference>
<comment type="subcellular location">
    <subcellularLocation>
        <location evidence="1">Membrane</location>
    </subcellularLocation>
</comment>
<keyword evidence="9" id="KW-0812">Transmembrane</keyword>
<dbReference type="GO" id="GO:0016020">
    <property type="term" value="C:membrane"/>
    <property type="evidence" value="ECO:0007669"/>
    <property type="project" value="UniProtKB-SubCell"/>
</dbReference>
<dbReference type="SUPFAM" id="SSF48264">
    <property type="entry name" value="Cytochrome P450"/>
    <property type="match status" value="1"/>
</dbReference>
<dbReference type="Gene3D" id="1.10.630.10">
    <property type="entry name" value="Cytochrome P450"/>
    <property type="match status" value="1"/>
</dbReference>
<dbReference type="AlphaFoldDB" id="A0AAX6IHM4"/>
<keyword evidence="5 7" id="KW-0408">Iron</keyword>
<dbReference type="GO" id="GO:0020037">
    <property type="term" value="F:heme binding"/>
    <property type="evidence" value="ECO:0007669"/>
    <property type="project" value="InterPro"/>
</dbReference>
<evidence type="ECO:0000313" key="11">
    <source>
        <dbReference type="Proteomes" id="UP001140949"/>
    </source>
</evidence>
<keyword evidence="9" id="KW-1133">Transmembrane helix</keyword>
<keyword evidence="8" id="KW-0503">Monooxygenase</keyword>
<keyword evidence="4 8" id="KW-0560">Oxidoreductase</keyword>
<comment type="similarity">
    <text evidence="8">Belongs to the cytochrome P450 family.</text>
</comment>
<evidence type="ECO:0000256" key="9">
    <source>
        <dbReference type="SAM" id="Phobius"/>
    </source>
</evidence>
<evidence type="ECO:0000256" key="6">
    <source>
        <dbReference type="ARBA" id="ARBA00023136"/>
    </source>
</evidence>
<proteinExistence type="inferred from homology"/>
<sequence>MYSIFGYVALSFSFIFLTKLFLSFFFFTSNQNLPPSPPSLPFIGHLHHFSKPLHRALATLSARHGPILYLRFGSRPTLLVSSFPLAEECFTKNDVAFANRIHFPSVKTLTYNYTTLTEANYGPHWRNMRRIATVEVLSAHRLDSFSQVLSGEVVEMIRRLFQESTKTEGAYSKVELKSRLFQFALNSLMRMIVGDRHRGKSYEEFLKKVEEHLSLLGVSNVGDFLPLLGWVDTLGVKKKAMRVHKYMDTFLQGLINELRHESDNEETKEKTMIKVLLSLQKSEPDCYTDQIIKSQIMTMLLAGTDTSLGTIEWAMSLLLNNPDKLKKAKAELDAQIGNGRLIQESDLPNLPYLHCVITETLRLYPAGPLLIPHKSQEECVVGGYSIPRGTMLLVNAYAIHRDAKTWEEAEKFVPERFEESKGEGRKMLPFGMGRRRCPGEGLATRMVGLELGTMIQCFDWKRIGEEELDMSEGSGLTLPKAHPLKAMYRPSQSMISILSCL</sequence>
<comment type="caution">
    <text evidence="10">The sequence shown here is derived from an EMBL/GenBank/DDBJ whole genome shotgun (WGS) entry which is preliminary data.</text>
</comment>
<evidence type="ECO:0000256" key="1">
    <source>
        <dbReference type="ARBA" id="ARBA00004370"/>
    </source>
</evidence>
<dbReference type="PANTHER" id="PTHR47947">
    <property type="entry name" value="CYTOCHROME P450 82C3-RELATED"/>
    <property type="match status" value="1"/>
</dbReference>
<protein>
    <submittedName>
        <fullName evidence="10">Isoflavone 3'-hydroxylase</fullName>
    </submittedName>
</protein>
<dbReference type="GO" id="GO:0004497">
    <property type="term" value="F:monooxygenase activity"/>
    <property type="evidence" value="ECO:0007669"/>
    <property type="project" value="UniProtKB-KW"/>
</dbReference>
<evidence type="ECO:0000256" key="7">
    <source>
        <dbReference type="PIRSR" id="PIRSR602401-1"/>
    </source>
</evidence>
<dbReference type="PRINTS" id="PR00463">
    <property type="entry name" value="EP450I"/>
</dbReference>
<dbReference type="InterPro" id="IPR001128">
    <property type="entry name" value="Cyt_P450"/>
</dbReference>
<evidence type="ECO:0000256" key="4">
    <source>
        <dbReference type="ARBA" id="ARBA00023002"/>
    </source>
</evidence>
<dbReference type="PANTHER" id="PTHR47947:SF3">
    <property type="entry name" value="CYTOCHROME P450 81D1-LIKE"/>
    <property type="match status" value="1"/>
</dbReference>
<dbReference type="InterPro" id="IPR036396">
    <property type="entry name" value="Cyt_P450_sf"/>
</dbReference>
<reference evidence="10" key="2">
    <citation type="submission" date="2023-04" db="EMBL/GenBank/DDBJ databases">
        <authorList>
            <person name="Bruccoleri R.E."/>
            <person name="Oakeley E.J."/>
            <person name="Faust A.-M."/>
            <person name="Dessus-Babus S."/>
            <person name="Altorfer M."/>
            <person name="Burckhardt D."/>
            <person name="Oertli M."/>
            <person name="Naumann U."/>
            <person name="Petersen F."/>
            <person name="Wong J."/>
        </authorList>
    </citation>
    <scope>NUCLEOTIDE SEQUENCE</scope>
    <source>
        <strain evidence="10">GSM-AAB239-AS_SAM_17_03QT</strain>
        <tissue evidence="10">Leaf</tissue>
    </source>
</reference>
<evidence type="ECO:0000256" key="8">
    <source>
        <dbReference type="RuleBase" id="RU000461"/>
    </source>
</evidence>
<evidence type="ECO:0000313" key="10">
    <source>
        <dbReference type="EMBL" id="KAJ6852746.1"/>
    </source>
</evidence>
<dbReference type="Pfam" id="PF00067">
    <property type="entry name" value="p450"/>
    <property type="match status" value="1"/>
</dbReference>
<keyword evidence="6 9" id="KW-0472">Membrane</keyword>
<evidence type="ECO:0000256" key="2">
    <source>
        <dbReference type="ARBA" id="ARBA00022617"/>
    </source>
</evidence>
<dbReference type="EMBL" id="JANAVB010001599">
    <property type="protein sequence ID" value="KAJ6852746.1"/>
    <property type="molecule type" value="Genomic_DNA"/>
</dbReference>
<gene>
    <name evidence="10" type="ORF">M6B38_253280</name>
</gene>
<keyword evidence="2 7" id="KW-0349">Heme</keyword>
<dbReference type="PROSITE" id="PS00086">
    <property type="entry name" value="CYTOCHROME_P450"/>
    <property type="match status" value="1"/>
</dbReference>
<keyword evidence="11" id="KW-1185">Reference proteome</keyword>